<organism evidence="9 10">
    <name type="scientific">Rhynocoris fuscipes</name>
    <dbReference type="NCBI Taxonomy" id="488301"/>
    <lineage>
        <taxon>Eukaryota</taxon>
        <taxon>Metazoa</taxon>
        <taxon>Ecdysozoa</taxon>
        <taxon>Arthropoda</taxon>
        <taxon>Hexapoda</taxon>
        <taxon>Insecta</taxon>
        <taxon>Pterygota</taxon>
        <taxon>Neoptera</taxon>
        <taxon>Paraneoptera</taxon>
        <taxon>Hemiptera</taxon>
        <taxon>Heteroptera</taxon>
        <taxon>Panheteroptera</taxon>
        <taxon>Cimicomorpha</taxon>
        <taxon>Reduviidae</taxon>
        <taxon>Harpactorinae</taxon>
        <taxon>Harpactorini</taxon>
        <taxon>Rhynocoris</taxon>
    </lineage>
</organism>
<protein>
    <recommendedName>
        <fullName evidence="2">Regulatory protein zeste</fullName>
    </recommendedName>
</protein>
<dbReference type="PANTHER" id="PTHR21411">
    <property type="entry name" value="APONTIC"/>
    <property type="match status" value="1"/>
</dbReference>
<evidence type="ECO:0000256" key="2">
    <source>
        <dbReference type="ARBA" id="ARBA00016807"/>
    </source>
</evidence>
<dbReference type="AlphaFoldDB" id="A0AAW1D8K4"/>
<evidence type="ECO:0000259" key="8">
    <source>
        <dbReference type="SMART" id="SM00717"/>
    </source>
</evidence>
<comment type="subunit">
    <text evidence="1">Self-associates forming complexes of several hundred monomers.</text>
</comment>
<keyword evidence="6" id="KW-0175">Coiled coil</keyword>
<evidence type="ECO:0000313" key="9">
    <source>
        <dbReference type="EMBL" id="KAK9506792.1"/>
    </source>
</evidence>
<evidence type="ECO:0000256" key="7">
    <source>
        <dbReference type="SAM" id="MobiDB-lite"/>
    </source>
</evidence>
<dbReference type="Proteomes" id="UP001461498">
    <property type="component" value="Unassembled WGS sequence"/>
</dbReference>
<evidence type="ECO:0000256" key="5">
    <source>
        <dbReference type="ARBA" id="ARBA00025466"/>
    </source>
</evidence>
<keyword evidence="4" id="KW-0804">Transcription</keyword>
<evidence type="ECO:0000256" key="6">
    <source>
        <dbReference type="SAM" id="Coils"/>
    </source>
</evidence>
<evidence type="ECO:0000256" key="4">
    <source>
        <dbReference type="ARBA" id="ARBA00023163"/>
    </source>
</evidence>
<dbReference type="InterPro" id="IPR001005">
    <property type="entry name" value="SANT/Myb"/>
</dbReference>
<keyword evidence="10" id="KW-1185">Reference proteome</keyword>
<dbReference type="Gene3D" id="1.10.10.60">
    <property type="entry name" value="Homeodomain-like"/>
    <property type="match status" value="1"/>
</dbReference>
<evidence type="ECO:0000256" key="3">
    <source>
        <dbReference type="ARBA" id="ARBA00023015"/>
    </source>
</evidence>
<dbReference type="EMBL" id="JAPXFL010000005">
    <property type="protein sequence ID" value="KAK9506792.1"/>
    <property type="molecule type" value="Genomic_DNA"/>
</dbReference>
<gene>
    <name evidence="9" type="ORF">O3M35_008664</name>
</gene>
<accession>A0AAW1D8K4</accession>
<feature type="coiled-coil region" evidence="6">
    <location>
        <begin position="236"/>
        <end position="270"/>
    </location>
</feature>
<dbReference type="InterPro" id="IPR028002">
    <property type="entry name" value="Myb_DNA-bind_5"/>
</dbReference>
<name>A0AAW1D8K4_9HEMI</name>
<sequence>MEKRERGSNFSESEKQLLLSIVSEHFQIIENKKSDALTIKEKNNAWELIAERFNAQQCENGTRTAVQLKNAYHNFKRKLKKDTANDKIDLYKTGGLPITSKIDDETSKLVALLKPQLEPVINKFDSSSDNTIKDDAKDENDQWDSPVKNIAAMSHSEDSSEIQPVSSGSGFHSGTKKLGFGNLKRKSITDINEKLNDEYTILKTKKTMLVDQKIEVEMEILKLKLQREKELGEINMLRIKQEQLKVDQEEEKLEQEKQKTKREVMKTKKMELGEFDEQIW</sequence>
<evidence type="ECO:0000256" key="1">
    <source>
        <dbReference type="ARBA" id="ARBA00011764"/>
    </source>
</evidence>
<comment type="function">
    <text evidence="5">Involved in transvection phenomena (= synapsis-dependent gene expression), where the synaptic pairing of chromosomes carrying genes with which zeste interacts influences the expression of these genes. Zeste binds to DNA and stimulates transcription from a nearby promoter.</text>
</comment>
<comment type="caution">
    <text evidence="9">The sequence shown here is derived from an EMBL/GenBank/DDBJ whole genome shotgun (WGS) entry which is preliminary data.</text>
</comment>
<proteinExistence type="predicted"/>
<feature type="compositionally biased region" description="Basic and acidic residues" evidence="7">
    <location>
        <begin position="131"/>
        <end position="140"/>
    </location>
</feature>
<feature type="domain" description="Myb-like" evidence="8">
    <location>
        <begin position="6"/>
        <end position="78"/>
    </location>
</feature>
<dbReference type="Pfam" id="PF13873">
    <property type="entry name" value="Myb_DNA-bind_5"/>
    <property type="match status" value="1"/>
</dbReference>
<dbReference type="PANTHER" id="PTHR21411:SF0">
    <property type="entry name" value="REGULATORY PROTEIN ZESTE"/>
    <property type="match status" value="1"/>
</dbReference>
<dbReference type="SMART" id="SM00717">
    <property type="entry name" value="SANT"/>
    <property type="match status" value="1"/>
</dbReference>
<evidence type="ECO:0000313" key="10">
    <source>
        <dbReference type="Proteomes" id="UP001461498"/>
    </source>
</evidence>
<feature type="region of interest" description="Disordered" evidence="7">
    <location>
        <begin position="124"/>
        <end position="143"/>
    </location>
</feature>
<keyword evidence="3" id="KW-0805">Transcription regulation</keyword>
<reference evidence="9 10" key="1">
    <citation type="submission" date="2022-12" db="EMBL/GenBank/DDBJ databases">
        <title>Chromosome-level genome assembly of true bugs.</title>
        <authorList>
            <person name="Ma L."/>
            <person name="Li H."/>
        </authorList>
    </citation>
    <scope>NUCLEOTIDE SEQUENCE [LARGE SCALE GENOMIC DNA]</scope>
    <source>
        <strain evidence="9">Lab_2022b</strain>
    </source>
</reference>